<evidence type="ECO:0000313" key="3">
    <source>
        <dbReference type="Proteomes" id="UP000199545"/>
    </source>
</evidence>
<dbReference type="SUPFAM" id="SSF110857">
    <property type="entry name" value="Gamma-glutamyl cyclotransferase-like"/>
    <property type="match status" value="1"/>
</dbReference>
<dbReference type="Pfam" id="PF06094">
    <property type="entry name" value="GGACT"/>
    <property type="match status" value="1"/>
</dbReference>
<dbReference type="RefSeq" id="WP_093230202.1">
    <property type="nucleotide sequence ID" value="NZ_FORR01000009.1"/>
</dbReference>
<organism evidence="2 3">
    <name type="scientific">Thermoflavimicrobium dichotomicum</name>
    <dbReference type="NCBI Taxonomy" id="46223"/>
    <lineage>
        <taxon>Bacteria</taxon>
        <taxon>Bacillati</taxon>
        <taxon>Bacillota</taxon>
        <taxon>Bacilli</taxon>
        <taxon>Bacillales</taxon>
        <taxon>Thermoactinomycetaceae</taxon>
        <taxon>Thermoflavimicrobium</taxon>
    </lineage>
</organism>
<dbReference type="Proteomes" id="UP000199545">
    <property type="component" value="Unassembled WGS sequence"/>
</dbReference>
<dbReference type="GO" id="GO:0016740">
    <property type="term" value="F:transferase activity"/>
    <property type="evidence" value="ECO:0007669"/>
    <property type="project" value="UniProtKB-KW"/>
</dbReference>
<keyword evidence="3" id="KW-1185">Reference proteome</keyword>
<feature type="domain" description="Gamma-glutamylcyclotransferase AIG2-like" evidence="1">
    <location>
        <begin position="3"/>
        <end position="124"/>
    </location>
</feature>
<dbReference type="Gene3D" id="3.10.490.10">
    <property type="entry name" value="Gamma-glutamyl cyclotransferase-like"/>
    <property type="match status" value="1"/>
</dbReference>
<dbReference type="InterPro" id="IPR009288">
    <property type="entry name" value="AIG2-like_dom"/>
</dbReference>
<dbReference type="AlphaFoldDB" id="A0A1I3R9V4"/>
<sequence length="135" mass="15846">MYLFAYGSLRMGMKYHDVLRGARLAFPRAWVQGALYDTREGYPGMIAGQDQVMGEIYQIDLAILKRVDELEDYYGLSHPDNLYERVEMLVHLPEQEQIPAFVYFYKDRDFLIKKGIYIHSGDWAQYVMQVGKDSF</sequence>
<evidence type="ECO:0000259" key="1">
    <source>
        <dbReference type="Pfam" id="PF06094"/>
    </source>
</evidence>
<gene>
    <name evidence="2" type="ORF">SAMN05421852_10995</name>
</gene>
<accession>A0A1I3R9V4</accession>
<keyword evidence="2" id="KW-0808">Transferase</keyword>
<evidence type="ECO:0000313" key="2">
    <source>
        <dbReference type="EMBL" id="SFJ43098.1"/>
    </source>
</evidence>
<dbReference type="InterPro" id="IPR036568">
    <property type="entry name" value="GGCT-like_sf"/>
</dbReference>
<dbReference type="STRING" id="46223.SAMN05421852_10995"/>
<dbReference type="CDD" id="cd06661">
    <property type="entry name" value="GGCT_like"/>
    <property type="match status" value="1"/>
</dbReference>
<reference evidence="2 3" key="1">
    <citation type="submission" date="2016-10" db="EMBL/GenBank/DDBJ databases">
        <authorList>
            <person name="de Groot N.N."/>
        </authorList>
    </citation>
    <scope>NUCLEOTIDE SEQUENCE [LARGE SCALE GENOMIC DNA]</scope>
    <source>
        <strain evidence="2 3">DSM 44778</strain>
    </source>
</reference>
<proteinExistence type="predicted"/>
<protein>
    <submittedName>
        <fullName evidence="2">Uncharacterized conserved protein YtfP, gamma-glutamylcyclotransferase (GGCT)/AIG2-like family</fullName>
    </submittedName>
</protein>
<name>A0A1I3R9V4_9BACL</name>
<dbReference type="OrthoDB" id="8538589at2"/>
<dbReference type="EMBL" id="FORR01000009">
    <property type="protein sequence ID" value="SFJ43098.1"/>
    <property type="molecule type" value="Genomic_DNA"/>
</dbReference>
<dbReference type="InterPro" id="IPR013024">
    <property type="entry name" value="GGCT-like"/>
</dbReference>